<proteinExistence type="predicted"/>
<dbReference type="OrthoDB" id="9794455at2"/>
<accession>A0A1M4UQ46</accession>
<dbReference type="PANTHER" id="PTHR42924:SF11">
    <property type="entry name" value="POLYMERASE_HISTIDINOL PHOSPHATASE N-TERMINAL DOMAIN-CONTAINING PROTEIN"/>
    <property type="match status" value="1"/>
</dbReference>
<dbReference type="SUPFAM" id="SSF89550">
    <property type="entry name" value="PHP domain-like"/>
    <property type="match status" value="1"/>
</dbReference>
<reference evidence="2" key="1">
    <citation type="submission" date="2016-11" db="EMBL/GenBank/DDBJ databases">
        <authorList>
            <person name="Varghese N."/>
            <person name="Submissions S."/>
        </authorList>
    </citation>
    <scope>NUCLEOTIDE SEQUENCE [LARGE SCALE GENOMIC DNA]</scope>
    <source>
        <strain evidence="2">DSM 17539</strain>
    </source>
</reference>
<name>A0A1M4UQ46_9FLAO</name>
<dbReference type="RefSeq" id="WP_072860312.1">
    <property type="nucleotide sequence ID" value="NZ_FQUX01000001.1"/>
</dbReference>
<evidence type="ECO:0000313" key="1">
    <source>
        <dbReference type="EMBL" id="SHE58767.1"/>
    </source>
</evidence>
<dbReference type="GO" id="GO:0035312">
    <property type="term" value="F:5'-3' DNA exonuclease activity"/>
    <property type="evidence" value="ECO:0007669"/>
    <property type="project" value="TreeGrafter"/>
</dbReference>
<dbReference type="Gene3D" id="3.20.20.140">
    <property type="entry name" value="Metal-dependent hydrolases"/>
    <property type="match status" value="1"/>
</dbReference>
<dbReference type="PROSITE" id="PS51257">
    <property type="entry name" value="PROKAR_LIPOPROTEIN"/>
    <property type="match status" value="1"/>
</dbReference>
<dbReference type="InterPro" id="IPR052018">
    <property type="entry name" value="PHP_domain"/>
</dbReference>
<dbReference type="PANTHER" id="PTHR42924">
    <property type="entry name" value="EXONUCLEASE"/>
    <property type="match status" value="1"/>
</dbReference>
<dbReference type="EMBL" id="FQUX01000001">
    <property type="protein sequence ID" value="SHE58767.1"/>
    <property type="molecule type" value="Genomic_DNA"/>
</dbReference>
<protein>
    <recommendedName>
        <fullName evidence="3">Polymerase/histidinol phosphatase N-terminal domain-containing protein</fullName>
    </recommendedName>
</protein>
<dbReference type="GO" id="GO:0004534">
    <property type="term" value="F:5'-3' RNA exonuclease activity"/>
    <property type="evidence" value="ECO:0007669"/>
    <property type="project" value="TreeGrafter"/>
</dbReference>
<keyword evidence="2" id="KW-1185">Reference proteome</keyword>
<sequence length="402" mass="46016">MKLIVPSILLILAFLIGGCGDSTKSTNEAVKKSWYKGNLHTHSFWSDGDEFPETILDWYKSNDYQFIALSDHNTISMEEKWIQVREDSVYQNSFKNYLARYGEDWVDYKTDSGKVHVKLKTYAEYSKMFERAGEFLVIHSEEITDRYEDKHVHMNATNIQQKIDPQGGNSISEVMQNNLNAVLKQRKETGVPIMPHINHPNFFYSVSLEDMISLKGEQFFEVYNGHPMVHNMGDSTHISTEEMWDQINVSYLAAKKPIMYGLATDDSHNYHKMGKKWSNSGRGWVMVQADTLSAPALIEAMERGDFYSSTGVTLKSLEFDKNDLKVEVEPEAGIDYTISFIGCLKGETEVKELKTVEGSIANFELTDDILFVRSKITSTKLQKNPIEDIKYESAWTQPLLND</sequence>
<organism evidence="1 2">
    <name type="scientific">Arenibacter palladensis</name>
    <dbReference type="NCBI Taxonomy" id="237373"/>
    <lineage>
        <taxon>Bacteria</taxon>
        <taxon>Pseudomonadati</taxon>
        <taxon>Bacteroidota</taxon>
        <taxon>Flavobacteriia</taxon>
        <taxon>Flavobacteriales</taxon>
        <taxon>Flavobacteriaceae</taxon>
        <taxon>Arenibacter</taxon>
    </lineage>
</organism>
<evidence type="ECO:0000313" key="2">
    <source>
        <dbReference type="Proteomes" id="UP000184406"/>
    </source>
</evidence>
<dbReference type="InterPro" id="IPR016195">
    <property type="entry name" value="Pol/histidinol_Pase-like"/>
</dbReference>
<gene>
    <name evidence="1" type="ORF">SAMN03080594_101706</name>
</gene>
<evidence type="ECO:0008006" key="3">
    <source>
        <dbReference type="Google" id="ProtNLM"/>
    </source>
</evidence>
<dbReference type="Proteomes" id="UP000184406">
    <property type="component" value="Unassembled WGS sequence"/>
</dbReference>
<dbReference type="AlphaFoldDB" id="A0A1M4UQ46"/>